<organism evidence="6 7">
    <name type="scientific">Actinomadura spongiicola</name>
    <dbReference type="NCBI Taxonomy" id="2303421"/>
    <lineage>
        <taxon>Bacteria</taxon>
        <taxon>Bacillati</taxon>
        <taxon>Actinomycetota</taxon>
        <taxon>Actinomycetes</taxon>
        <taxon>Streptosporangiales</taxon>
        <taxon>Thermomonosporaceae</taxon>
        <taxon>Actinomadura</taxon>
    </lineage>
</organism>
<dbReference type="InterPro" id="IPR036188">
    <property type="entry name" value="FAD/NAD-bd_sf"/>
</dbReference>
<evidence type="ECO:0000256" key="2">
    <source>
        <dbReference type="ARBA" id="ARBA00022630"/>
    </source>
</evidence>
<dbReference type="InterPro" id="IPR050315">
    <property type="entry name" value="FAD-oxidoreductase_2"/>
</dbReference>
<keyword evidence="3" id="KW-0274">FAD</keyword>
<keyword evidence="4" id="KW-0560">Oxidoreductase</keyword>
<dbReference type="SUPFAM" id="SSF56425">
    <property type="entry name" value="Succinate dehydrogenase/fumarate reductase flavoprotein, catalytic domain"/>
    <property type="match status" value="1"/>
</dbReference>
<evidence type="ECO:0000256" key="1">
    <source>
        <dbReference type="ARBA" id="ARBA00001974"/>
    </source>
</evidence>
<evidence type="ECO:0000313" key="7">
    <source>
        <dbReference type="Proteomes" id="UP000262882"/>
    </source>
</evidence>
<gene>
    <name evidence="6" type="ORF">D0T12_26950</name>
</gene>
<dbReference type="PANTHER" id="PTHR43400:SF7">
    <property type="entry name" value="FAD-DEPENDENT OXIDOREDUCTASE 2 FAD BINDING DOMAIN-CONTAINING PROTEIN"/>
    <property type="match status" value="1"/>
</dbReference>
<dbReference type="AlphaFoldDB" id="A0A372GAQ8"/>
<feature type="domain" description="FAD-dependent oxidoreductase 2 FAD-binding" evidence="5">
    <location>
        <begin position="12"/>
        <end position="448"/>
    </location>
</feature>
<dbReference type="InterPro" id="IPR027477">
    <property type="entry name" value="Succ_DH/fumarate_Rdtase_cat_sf"/>
</dbReference>
<dbReference type="Pfam" id="PF00890">
    <property type="entry name" value="FAD_binding_2"/>
    <property type="match status" value="1"/>
</dbReference>
<dbReference type="RefSeq" id="WP_117402781.1">
    <property type="nucleotide sequence ID" value="NZ_QVNQ01000009.1"/>
</dbReference>
<dbReference type="Proteomes" id="UP000262882">
    <property type="component" value="Unassembled WGS sequence"/>
</dbReference>
<evidence type="ECO:0000313" key="6">
    <source>
        <dbReference type="EMBL" id="RFS82441.1"/>
    </source>
</evidence>
<sequence>MTHQRTSDRWQVLVVGAGNAGLCAGIAALQAGARGVAVVDSAPLRLRGGNSALTKSMRFSWDDRAFVGTLLRDPDRHRLDEILAGWSGYGEEQYLHDWLGVSGERVDRPLIESIIRRSNSATAWMREFGQRWEPRSNPLPGDVPVVFEGGGQGLQSRNFAEFERLGGTVHHDNTVTHIERDARGGYLVQGSGEALPLHCDALVLASGGFEGNPQKRERHLGDRWRDVKLRGVPFNDGAPLEAALALGADTAGNWTKCHATPQGVGLPDHVLPGQMHQSHGLARYAHTLGIVVNRDGRRFFDESAGFSNLTYVSLGQKIMDQPGKIAFQVFDRRVLDTDALPAGYLSDPAAVTVRSLDEGARRFGIDAERLTAEVDRLNTAPAGAVRAHRRLDSPPFLFVPVVSGLTFTYGGLSVTPNAEVRGGGEPMGGLYAAGVIVGGLYDEGYPAGTGLMAGAVLGRAAGSSAAAHALRAVRSA</sequence>
<keyword evidence="2" id="KW-0285">Flavoprotein</keyword>
<proteinExistence type="predicted"/>
<dbReference type="GO" id="GO:0033765">
    <property type="term" value="F:steroid dehydrogenase activity, acting on the CH-CH group of donors"/>
    <property type="evidence" value="ECO:0007669"/>
    <property type="project" value="UniProtKB-ARBA"/>
</dbReference>
<comment type="caution">
    <text evidence="6">The sequence shown here is derived from an EMBL/GenBank/DDBJ whole genome shotgun (WGS) entry which is preliminary data.</text>
</comment>
<comment type="cofactor">
    <cofactor evidence="1">
        <name>FAD</name>
        <dbReference type="ChEBI" id="CHEBI:57692"/>
    </cofactor>
</comment>
<dbReference type="EMBL" id="QVNQ01000009">
    <property type="protein sequence ID" value="RFS82441.1"/>
    <property type="molecule type" value="Genomic_DNA"/>
</dbReference>
<dbReference type="PRINTS" id="PR00411">
    <property type="entry name" value="PNDRDTASEI"/>
</dbReference>
<keyword evidence="7" id="KW-1185">Reference proteome</keyword>
<dbReference type="InterPro" id="IPR003953">
    <property type="entry name" value="FAD-dep_OxRdtase_2_FAD-bd"/>
</dbReference>
<name>A0A372GAQ8_9ACTN</name>
<accession>A0A372GAQ8</accession>
<dbReference type="Gene3D" id="3.90.700.10">
    <property type="entry name" value="Succinate dehydrogenase/fumarate reductase flavoprotein, catalytic domain"/>
    <property type="match status" value="1"/>
</dbReference>
<dbReference type="SUPFAM" id="SSF51905">
    <property type="entry name" value="FAD/NAD(P)-binding domain"/>
    <property type="match status" value="1"/>
</dbReference>
<dbReference type="Gene3D" id="3.50.50.60">
    <property type="entry name" value="FAD/NAD(P)-binding domain"/>
    <property type="match status" value="1"/>
</dbReference>
<evidence type="ECO:0000259" key="5">
    <source>
        <dbReference type="Pfam" id="PF00890"/>
    </source>
</evidence>
<protein>
    <submittedName>
        <fullName evidence="6">FAD-binding protein</fullName>
    </submittedName>
</protein>
<reference evidence="6 7" key="1">
    <citation type="submission" date="2018-08" db="EMBL/GenBank/DDBJ databases">
        <title>Actinomadura spongicola sp. nov., isolated from marine sponge Leucetta chagosensis.</title>
        <authorList>
            <person name="Li L."/>
            <person name="Lin H.W."/>
        </authorList>
    </citation>
    <scope>NUCLEOTIDE SEQUENCE [LARGE SCALE GENOMIC DNA]</scope>
    <source>
        <strain evidence="6 7">LHW52907</strain>
    </source>
</reference>
<evidence type="ECO:0000256" key="3">
    <source>
        <dbReference type="ARBA" id="ARBA00022827"/>
    </source>
</evidence>
<dbReference type="OrthoDB" id="9813348at2"/>
<dbReference type="PANTHER" id="PTHR43400">
    <property type="entry name" value="FUMARATE REDUCTASE"/>
    <property type="match status" value="1"/>
</dbReference>
<evidence type="ECO:0000256" key="4">
    <source>
        <dbReference type="ARBA" id="ARBA00023002"/>
    </source>
</evidence>